<keyword evidence="2" id="KW-0378">Hydrolase</keyword>
<dbReference type="SUPFAM" id="SSF54060">
    <property type="entry name" value="His-Me finger endonucleases"/>
    <property type="match status" value="1"/>
</dbReference>
<keyword evidence="2" id="KW-0540">Nuclease</keyword>
<organism evidence="2">
    <name type="scientific">Hexamita inflata</name>
    <dbReference type="NCBI Taxonomy" id="28002"/>
    <lineage>
        <taxon>Eukaryota</taxon>
        <taxon>Metamonada</taxon>
        <taxon>Diplomonadida</taxon>
        <taxon>Hexamitidae</taxon>
        <taxon>Hexamitinae</taxon>
        <taxon>Hexamita</taxon>
    </lineage>
</organism>
<dbReference type="InterPro" id="IPR044925">
    <property type="entry name" value="His-Me_finger_sf"/>
</dbReference>
<proteinExistence type="predicted"/>
<evidence type="ECO:0000313" key="2">
    <source>
        <dbReference type="EMBL" id="CAI9915316.1"/>
    </source>
</evidence>
<sequence length="239" mass="27682">MQTKLNVSPIYSDNSQLESLEDLEIYSEDYSESFDENDLVEANKDQVKNVVEQGRFIIGFPDYVVTSMGRIICVSQQIEVKLMVSNCGYFMVNLKNESGWSTFSVHSLVANAFLGLKPTKFQVDHIDRNKQNNCIENLRYISASDNQKNRTSYKGHLAEYFQELPTSCVQLKSYGKHVFENYFIDQNTNELYCLMLNQYLKITLSTNKHNGIQYYQIKNKLGKHVNVCLSKLQRGEYNQ</sequence>
<evidence type="ECO:0000313" key="3">
    <source>
        <dbReference type="EMBL" id="CAL6111215.1"/>
    </source>
</evidence>
<accession>A0AA86N9V1</accession>
<name>A0AA86N9V1_9EUKA</name>
<evidence type="ECO:0000259" key="1">
    <source>
        <dbReference type="Pfam" id="PF13392"/>
    </source>
</evidence>
<dbReference type="Pfam" id="PF13392">
    <property type="entry name" value="HNH_3"/>
    <property type="match status" value="1"/>
</dbReference>
<dbReference type="InterPro" id="IPR003615">
    <property type="entry name" value="HNH_nuc"/>
</dbReference>
<comment type="caution">
    <text evidence="2">The sequence shown here is derived from an EMBL/GenBank/DDBJ whole genome shotgun (WGS) entry which is preliminary data.</text>
</comment>
<evidence type="ECO:0000313" key="4">
    <source>
        <dbReference type="Proteomes" id="UP001642409"/>
    </source>
</evidence>
<keyword evidence="4" id="KW-1185">Reference proteome</keyword>
<reference evidence="3 4" key="2">
    <citation type="submission" date="2024-07" db="EMBL/GenBank/DDBJ databases">
        <authorList>
            <person name="Akdeniz Z."/>
        </authorList>
    </citation>
    <scope>NUCLEOTIDE SEQUENCE [LARGE SCALE GENOMIC DNA]</scope>
</reference>
<gene>
    <name evidence="2" type="ORF">HINF_LOCUS2961</name>
    <name evidence="3" type="ORF">HINF_LOCUS76290</name>
</gene>
<dbReference type="Proteomes" id="UP001642409">
    <property type="component" value="Unassembled WGS sequence"/>
</dbReference>
<dbReference type="Gene3D" id="3.90.75.20">
    <property type="match status" value="1"/>
</dbReference>
<reference evidence="2" key="1">
    <citation type="submission" date="2023-06" db="EMBL/GenBank/DDBJ databases">
        <authorList>
            <person name="Kurt Z."/>
        </authorList>
    </citation>
    <scope>NUCLEOTIDE SEQUENCE</scope>
</reference>
<dbReference type="AlphaFoldDB" id="A0AA86N9V1"/>
<dbReference type="EMBL" id="CATOUU010000070">
    <property type="protein sequence ID" value="CAI9915316.1"/>
    <property type="molecule type" value="Genomic_DNA"/>
</dbReference>
<feature type="domain" description="HNH nuclease" evidence="1">
    <location>
        <begin position="105"/>
        <end position="147"/>
    </location>
</feature>
<dbReference type="EMBL" id="CAXDID020000703">
    <property type="protein sequence ID" value="CAL6111215.1"/>
    <property type="molecule type" value="Genomic_DNA"/>
</dbReference>
<keyword evidence="2" id="KW-0255">Endonuclease</keyword>
<dbReference type="GO" id="GO:0004519">
    <property type="term" value="F:endonuclease activity"/>
    <property type="evidence" value="ECO:0007669"/>
    <property type="project" value="UniProtKB-KW"/>
</dbReference>
<protein>
    <submittedName>
        <fullName evidence="2">HNH endonuclease</fullName>
    </submittedName>
    <submittedName>
        <fullName evidence="3">HNH_endonuclease</fullName>
    </submittedName>
</protein>